<name>A0A6G1L4C6_9PEZI</name>
<dbReference type="Proteomes" id="UP000799436">
    <property type="component" value="Unassembled WGS sequence"/>
</dbReference>
<keyword evidence="3" id="KW-1185">Reference proteome</keyword>
<evidence type="ECO:0000313" key="2">
    <source>
        <dbReference type="EMBL" id="KAF2767442.1"/>
    </source>
</evidence>
<proteinExistence type="predicted"/>
<sequence length="210" mass="22997">MAPTGEAYNTDWLYASTCNVHIATHRDWFTTYTAFPSHLRDATGTHLTPVSGIGTVDLSVRKLVGEAAKKGPPKNKNSTITLRNVLYAPDLMCNVLGKPVTDEYDVSIGAERWLMDKRNGAGVGLLDRNEAGWTKVVLKGQAKGDSRLGKAVDGKWLQAVWPEEERRRWEAEGGKLCIADEYSSPGSVEVDPATGDLEYPSYCLALRGRA</sequence>
<protein>
    <recommendedName>
        <fullName evidence="1">Retrovirus-related Pol polyprotein from transposon TNT 1-94-like beta-barrel domain-containing protein</fullName>
    </recommendedName>
</protein>
<dbReference type="InterPro" id="IPR054722">
    <property type="entry name" value="PolX-like_BBD"/>
</dbReference>
<feature type="domain" description="Retrovirus-related Pol polyprotein from transposon TNT 1-94-like beta-barrel" evidence="1">
    <location>
        <begin position="12"/>
        <end position="96"/>
    </location>
</feature>
<dbReference type="PANTHER" id="PTHR40628">
    <property type="entry name" value="CHROMO DOMAIN-CONTAINING PROTEIN"/>
    <property type="match status" value="1"/>
</dbReference>
<dbReference type="OrthoDB" id="4232400at2759"/>
<organism evidence="2 3">
    <name type="scientific">Teratosphaeria nubilosa</name>
    <dbReference type="NCBI Taxonomy" id="161662"/>
    <lineage>
        <taxon>Eukaryota</taxon>
        <taxon>Fungi</taxon>
        <taxon>Dikarya</taxon>
        <taxon>Ascomycota</taxon>
        <taxon>Pezizomycotina</taxon>
        <taxon>Dothideomycetes</taxon>
        <taxon>Dothideomycetidae</taxon>
        <taxon>Mycosphaerellales</taxon>
        <taxon>Teratosphaeriaceae</taxon>
        <taxon>Teratosphaeria</taxon>
    </lineage>
</organism>
<gene>
    <name evidence="2" type="ORF">EJ03DRAFT_353064</name>
</gene>
<dbReference type="AlphaFoldDB" id="A0A6G1L4C6"/>
<evidence type="ECO:0000313" key="3">
    <source>
        <dbReference type="Proteomes" id="UP000799436"/>
    </source>
</evidence>
<dbReference type="EMBL" id="ML995856">
    <property type="protein sequence ID" value="KAF2767442.1"/>
    <property type="molecule type" value="Genomic_DNA"/>
</dbReference>
<evidence type="ECO:0000259" key="1">
    <source>
        <dbReference type="Pfam" id="PF22936"/>
    </source>
</evidence>
<dbReference type="Pfam" id="PF22936">
    <property type="entry name" value="Pol_BBD"/>
    <property type="match status" value="1"/>
</dbReference>
<reference evidence="2" key="1">
    <citation type="journal article" date="2020" name="Stud. Mycol.">
        <title>101 Dothideomycetes genomes: a test case for predicting lifestyles and emergence of pathogens.</title>
        <authorList>
            <person name="Haridas S."/>
            <person name="Albert R."/>
            <person name="Binder M."/>
            <person name="Bloem J."/>
            <person name="Labutti K."/>
            <person name="Salamov A."/>
            <person name="Andreopoulos B."/>
            <person name="Baker S."/>
            <person name="Barry K."/>
            <person name="Bills G."/>
            <person name="Bluhm B."/>
            <person name="Cannon C."/>
            <person name="Castanera R."/>
            <person name="Culley D."/>
            <person name="Daum C."/>
            <person name="Ezra D."/>
            <person name="Gonzalez J."/>
            <person name="Henrissat B."/>
            <person name="Kuo A."/>
            <person name="Liang C."/>
            <person name="Lipzen A."/>
            <person name="Lutzoni F."/>
            <person name="Magnuson J."/>
            <person name="Mondo S."/>
            <person name="Nolan M."/>
            <person name="Ohm R."/>
            <person name="Pangilinan J."/>
            <person name="Park H.-J."/>
            <person name="Ramirez L."/>
            <person name="Alfaro M."/>
            <person name="Sun H."/>
            <person name="Tritt A."/>
            <person name="Yoshinaga Y."/>
            <person name="Zwiers L.-H."/>
            <person name="Turgeon B."/>
            <person name="Goodwin S."/>
            <person name="Spatafora J."/>
            <person name="Crous P."/>
            <person name="Grigoriev I."/>
        </authorList>
    </citation>
    <scope>NUCLEOTIDE SEQUENCE</scope>
    <source>
        <strain evidence="2">CBS 116005</strain>
    </source>
</reference>
<accession>A0A6G1L4C6</accession>
<dbReference type="PANTHER" id="PTHR40628:SF1">
    <property type="entry name" value="CHROMO DOMAIN-CONTAINING PROTEIN"/>
    <property type="match status" value="1"/>
</dbReference>